<dbReference type="AlphaFoldDB" id="A0A9P5MQX7"/>
<keyword evidence="2" id="KW-1185">Reference proteome</keyword>
<evidence type="ECO:0008006" key="3">
    <source>
        <dbReference type="Google" id="ProtNLM"/>
    </source>
</evidence>
<name>A0A9P5MQX7_9AGAM</name>
<reference evidence="1" key="2">
    <citation type="journal article" date="2020" name="Nat. Commun.">
        <title>Large-scale genome sequencing of mycorrhizal fungi provides insights into the early evolution of symbiotic traits.</title>
        <authorList>
            <person name="Miyauchi S."/>
            <person name="Kiss E."/>
            <person name="Kuo A."/>
            <person name="Drula E."/>
            <person name="Kohler A."/>
            <person name="Sanchez-Garcia M."/>
            <person name="Morin E."/>
            <person name="Andreopoulos B."/>
            <person name="Barry K.W."/>
            <person name="Bonito G."/>
            <person name="Buee M."/>
            <person name="Carver A."/>
            <person name="Chen C."/>
            <person name="Cichocki N."/>
            <person name="Clum A."/>
            <person name="Culley D."/>
            <person name="Crous P.W."/>
            <person name="Fauchery L."/>
            <person name="Girlanda M."/>
            <person name="Hayes R.D."/>
            <person name="Keri Z."/>
            <person name="LaButti K."/>
            <person name="Lipzen A."/>
            <person name="Lombard V."/>
            <person name="Magnuson J."/>
            <person name="Maillard F."/>
            <person name="Murat C."/>
            <person name="Nolan M."/>
            <person name="Ohm R.A."/>
            <person name="Pangilinan J."/>
            <person name="Pereira M.F."/>
            <person name="Perotto S."/>
            <person name="Peter M."/>
            <person name="Pfister S."/>
            <person name="Riley R."/>
            <person name="Sitrit Y."/>
            <person name="Stielow J.B."/>
            <person name="Szollosi G."/>
            <person name="Zifcakova L."/>
            <person name="Stursova M."/>
            <person name="Spatafora J.W."/>
            <person name="Tedersoo L."/>
            <person name="Vaario L.M."/>
            <person name="Yamada A."/>
            <person name="Yan M."/>
            <person name="Wang P."/>
            <person name="Xu J."/>
            <person name="Bruns T."/>
            <person name="Baldrian P."/>
            <person name="Vilgalys R."/>
            <person name="Dunand C."/>
            <person name="Henrissat B."/>
            <person name="Grigoriev I.V."/>
            <person name="Hibbett D."/>
            <person name="Nagy L.G."/>
            <person name="Martin F.M."/>
        </authorList>
    </citation>
    <scope>NUCLEOTIDE SEQUENCE</scope>
    <source>
        <strain evidence="1">Prilba</strain>
    </source>
</reference>
<gene>
    <name evidence="1" type="ORF">DFH94DRAFT_684627</name>
</gene>
<organism evidence="1 2">
    <name type="scientific">Russula ochroleuca</name>
    <dbReference type="NCBI Taxonomy" id="152965"/>
    <lineage>
        <taxon>Eukaryota</taxon>
        <taxon>Fungi</taxon>
        <taxon>Dikarya</taxon>
        <taxon>Basidiomycota</taxon>
        <taxon>Agaricomycotina</taxon>
        <taxon>Agaricomycetes</taxon>
        <taxon>Russulales</taxon>
        <taxon>Russulaceae</taxon>
        <taxon>Russula</taxon>
    </lineage>
</organism>
<dbReference type="OrthoDB" id="432234at2759"/>
<dbReference type="EMBL" id="WHVB01000021">
    <property type="protein sequence ID" value="KAF8472178.1"/>
    <property type="molecule type" value="Genomic_DNA"/>
</dbReference>
<reference evidence="1" key="1">
    <citation type="submission" date="2019-10" db="EMBL/GenBank/DDBJ databases">
        <authorList>
            <consortium name="DOE Joint Genome Institute"/>
            <person name="Kuo A."/>
            <person name="Miyauchi S."/>
            <person name="Kiss E."/>
            <person name="Drula E."/>
            <person name="Kohler A."/>
            <person name="Sanchez-Garcia M."/>
            <person name="Andreopoulos B."/>
            <person name="Barry K.W."/>
            <person name="Bonito G."/>
            <person name="Buee M."/>
            <person name="Carver A."/>
            <person name="Chen C."/>
            <person name="Cichocki N."/>
            <person name="Clum A."/>
            <person name="Culley D."/>
            <person name="Crous P.W."/>
            <person name="Fauchery L."/>
            <person name="Girlanda M."/>
            <person name="Hayes R."/>
            <person name="Keri Z."/>
            <person name="LaButti K."/>
            <person name="Lipzen A."/>
            <person name="Lombard V."/>
            <person name="Magnuson J."/>
            <person name="Maillard F."/>
            <person name="Morin E."/>
            <person name="Murat C."/>
            <person name="Nolan M."/>
            <person name="Ohm R."/>
            <person name="Pangilinan J."/>
            <person name="Pereira M."/>
            <person name="Perotto S."/>
            <person name="Peter M."/>
            <person name="Riley R."/>
            <person name="Sitrit Y."/>
            <person name="Stielow B."/>
            <person name="Szollosi G."/>
            <person name="Zifcakova L."/>
            <person name="Stursova M."/>
            <person name="Spatafora J.W."/>
            <person name="Tedersoo L."/>
            <person name="Vaario L.-M."/>
            <person name="Yamada A."/>
            <person name="Yan M."/>
            <person name="Wang P."/>
            <person name="Xu J."/>
            <person name="Bruns T."/>
            <person name="Baldrian P."/>
            <person name="Vilgalys R."/>
            <person name="Henrissat B."/>
            <person name="Grigoriev I.V."/>
            <person name="Hibbett D."/>
            <person name="Nagy L.G."/>
            <person name="Martin F.M."/>
        </authorList>
    </citation>
    <scope>NUCLEOTIDE SEQUENCE</scope>
    <source>
        <strain evidence="1">Prilba</strain>
    </source>
</reference>
<comment type="caution">
    <text evidence="1">The sequence shown here is derived from an EMBL/GenBank/DDBJ whole genome shotgun (WGS) entry which is preliminary data.</text>
</comment>
<sequence>MARPTSTHAKWGQSYKRSRLCMTKKHFMVPLLGVRHFWYCFEWQERGSGHIHGFLWLKDAPKADEIHWDLLKRPDAIIPDEQANMMHQFIEYWSQIITASSPFPCLDDNMPLLGEHPYSKGRVRFEPEHNDRLMNPYNVAMILGWRANIDLKPVLSKEAAINYIAKYASKAEKEAPAFPELLAGVVNEMEGEGTAQLACKKMLNKMLGERTYSAQETAHLLLGIPLVHASTTFQTIYISAEGGFRELGTEEDAMANGGEESDGCPD</sequence>
<dbReference type="Proteomes" id="UP000759537">
    <property type="component" value="Unassembled WGS sequence"/>
</dbReference>
<accession>A0A9P5MQX7</accession>
<evidence type="ECO:0000313" key="1">
    <source>
        <dbReference type="EMBL" id="KAF8472178.1"/>
    </source>
</evidence>
<proteinExistence type="predicted"/>
<protein>
    <recommendedName>
        <fullName evidence="3">Helitron helicase-like domain-containing protein</fullName>
    </recommendedName>
</protein>
<evidence type="ECO:0000313" key="2">
    <source>
        <dbReference type="Proteomes" id="UP000759537"/>
    </source>
</evidence>